<proteinExistence type="predicted"/>
<dbReference type="SUPFAM" id="SSF51126">
    <property type="entry name" value="Pectin lyase-like"/>
    <property type="match status" value="1"/>
</dbReference>
<protein>
    <recommendedName>
        <fullName evidence="1">Rhamnogalacturonase A/B/Epimerase-like pectate lyase domain-containing protein</fullName>
    </recommendedName>
</protein>
<keyword evidence="3" id="KW-1185">Reference proteome</keyword>
<accession>A0A3M8BH53</accession>
<evidence type="ECO:0000259" key="1">
    <source>
        <dbReference type="Pfam" id="PF12708"/>
    </source>
</evidence>
<dbReference type="Gene3D" id="2.160.20.10">
    <property type="entry name" value="Single-stranded right-handed beta-helix, Pectin lyase-like"/>
    <property type="match status" value="1"/>
</dbReference>
<feature type="domain" description="Rhamnogalacturonase A/B/Epimerase-like pectate lyase" evidence="1">
    <location>
        <begin position="39"/>
        <end position="108"/>
    </location>
</feature>
<reference evidence="2 3" key="1">
    <citation type="submission" date="2018-10" db="EMBL/GenBank/DDBJ databases">
        <title>Phylogenomics of Brevibacillus.</title>
        <authorList>
            <person name="Dunlap C."/>
        </authorList>
    </citation>
    <scope>NUCLEOTIDE SEQUENCE [LARGE SCALE GENOMIC DNA]</scope>
    <source>
        <strain evidence="2 3">JCM 12215</strain>
    </source>
</reference>
<sequence length="173" mass="19296">MKRKLFFLYLVVIFMMLVSVNERGSVAKAYKEDRQKDFYVNITDFGAIPNDAKNDAEAIQKAIDFLAKKGLSEGGGVVFIPRGEYLLNKTIEVKNNITLMGEGSSNRWANRMGSNLVQNNNSLSTLLRITGRDTRISQLGIRGDESAFTDGITLDGAEYVTIDHSLISHMGRR</sequence>
<evidence type="ECO:0000313" key="2">
    <source>
        <dbReference type="EMBL" id="RNB62738.1"/>
    </source>
</evidence>
<dbReference type="InterPro" id="IPR012334">
    <property type="entry name" value="Pectin_lyas_fold"/>
</dbReference>
<evidence type="ECO:0000313" key="3">
    <source>
        <dbReference type="Proteomes" id="UP000282028"/>
    </source>
</evidence>
<organism evidence="2 3">
    <name type="scientific">Brevibacillus invocatus</name>
    <dbReference type="NCBI Taxonomy" id="173959"/>
    <lineage>
        <taxon>Bacteria</taxon>
        <taxon>Bacillati</taxon>
        <taxon>Bacillota</taxon>
        <taxon>Bacilli</taxon>
        <taxon>Bacillales</taxon>
        <taxon>Paenibacillaceae</taxon>
        <taxon>Brevibacillus</taxon>
    </lineage>
</organism>
<dbReference type="Pfam" id="PF12708">
    <property type="entry name" value="Pect-lyase_RHGA_epim"/>
    <property type="match status" value="1"/>
</dbReference>
<feature type="non-terminal residue" evidence="2">
    <location>
        <position position="173"/>
    </location>
</feature>
<dbReference type="InterPro" id="IPR011050">
    <property type="entry name" value="Pectin_lyase_fold/virulence"/>
</dbReference>
<dbReference type="EMBL" id="RHHR01000113">
    <property type="protein sequence ID" value="RNB62738.1"/>
    <property type="molecule type" value="Genomic_DNA"/>
</dbReference>
<dbReference type="Proteomes" id="UP000282028">
    <property type="component" value="Unassembled WGS sequence"/>
</dbReference>
<dbReference type="InterPro" id="IPR024535">
    <property type="entry name" value="RHGA/B-epi-like_pectate_lyase"/>
</dbReference>
<gene>
    <name evidence="2" type="ORF">EDM52_24275</name>
</gene>
<name>A0A3M8BH53_9BACL</name>
<comment type="caution">
    <text evidence="2">The sequence shown here is derived from an EMBL/GenBank/DDBJ whole genome shotgun (WGS) entry which is preliminary data.</text>
</comment>
<dbReference type="AlphaFoldDB" id="A0A3M8BH53"/>